<proteinExistence type="predicted"/>
<organism evidence="1 2">
    <name type="scientific">Bacillus wiedmannii</name>
    <dbReference type="NCBI Taxonomy" id="1890302"/>
    <lineage>
        <taxon>Bacteria</taxon>
        <taxon>Bacillati</taxon>
        <taxon>Bacillota</taxon>
        <taxon>Bacilli</taxon>
        <taxon>Bacillales</taxon>
        <taxon>Bacillaceae</taxon>
        <taxon>Bacillus</taxon>
        <taxon>Bacillus cereus group</taxon>
    </lineage>
</organism>
<dbReference type="EMBL" id="NVPQ01000012">
    <property type="protein sequence ID" value="PDY42509.1"/>
    <property type="molecule type" value="Genomic_DNA"/>
</dbReference>
<sequence>MHALHLQAFFLRESNGIKKVLSACARGLLKKGTAYPMYFKPLPSQPHGAVLKDHFLTVVSISVFL</sequence>
<dbReference type="Proteomes" id="UP000220111">
    <property type="component" value="Unassembled WGS sequence"/>
</dbReference>
<protein>
    <submittedName>
        <fullName evidence="1">Uncharacterized protein</fullName>
    </submittedName>
</protein>
<reference evidence="1 2" key="1">
    <citation type="submission" date="2017-09" db="EMBL/GenBank/DDBJ databases">
        <title>Large-scale bioinformatics analysis of Bacillus genomes uncovers conserved roles of natural products in bacterial physiology.</title>
        <authorList>
            <consortium name="Agbiome Team Llc"/>
            <person name="Bleich R.M."/>
            <person name="Grubbs K.J."/>
            <person name="Santa Maria K.C."/>
            <person name="Allen S.E."/>
            <person name="Farag S."/>
            <person name="Shank E.A."/>
            <person name="Bowers A."/>
        </authorList>
    </citation>
    <scope>NUCLEOTIDE SEQUENCE [LARGE SCALE GENOMIC DNA]</scope>
    <source>
        <strain evidence="1 2">AFS098222</strain>
    </source>
</reference>
<accession>A0A2A7BVR9</accession>
<dbReference type="AlphaFoldDB" id="A0A2A7BVR9"/>
<evidence type="ECO:0000313" key="1">
    <source>
        <dbReference type="EMBL" id="PDY42509.1"/>
    </source>
</evidence>
<gene>
    <name evidence="1" type="ORF">COO17_06115</name>
</gene>
<comment type="caution">
    <text evidence="1">The sequence shown here is derived from an EMBL/GenBank/DDBJ whole genome shotgun (WGS) entry which is preliminary data.</text>
</comment>
<name>A0A2A7BVR9_9BACI</name>
<evidence type="ECO:0000313" key="2">
    <source>
        <dbReference type="Proteomes" id="UP000220111"/>
    </source>
</evidence>